<dbReference type="Pfam" id="PF19403">
    <property type="entry name" value="SpaA_2"/>
    <property type="match status" value="10"/>
</dbReference>
<comment type="subcellular location">
    <subcellularLocation>
        <location evidence="1">Secreted</location>
    </subcellularLocation>
</comment>
<feature type="region of interest" description="Disordered" evidence="5">
    <location>
        <begin position="42"/>
        <end position="149"/>
    </location>
</feature>
<feature type="domain" description="SpaA-like prealbumin fold" evidence="8">
    <location>
        <begin position="1187"/>
        <end position="1267"/>
    </location>
</feature>
<dbReference type="GO" id="GO:0005576">
    <property type="term" value="C:extracellular region"/>
    <property type="evidence" value="ECO:0007669"/>
    <property type="project" value="UniProtKB-SubCell"/>
</dbReference>
<feature type="domain" description="SpaA-like prealbumin fold" evidence="8">
    <location>
        <begin position="2089"/>
        <end position="2132"/>
    </location>
</feature>
<keyword evidence="6" id="KW-0812">Transmembrane</keyword>
<keyword evidence="3" id="KW-0964">Secreted</keyword>
<dbReference type="InterPro" id="IPR018247">
    <property type="entry name" value="EF_Hand_1_Ca_BS"/>
</dbReference>
<feature type="transmembrane region" description="Helical" evidence="6">
    <location>
        <begin position="2686"/>
        <end position="2708"/>
    </location>
</feature>
<feature type="domain" description="SpaA-like prealbumin fold" evidence="8">
    <location>
        <begin position="995"/>
        <end position="1076"/>
    </location>
</feature>
<gene>
    <name evidence="10" type="ORF">A2363_03910</name>
</gene>
<feature type="compositionally biased region" description="Low complexity" evidence="5">
    <location>
        <begin position="71"/>
        <end position="113"/>
    </location>
</feature>
<reference evidence="10 11" key="1">
    <citation type="journal article" date="2016" name="Nat. Commun.">
        <title>Thousands of microbial genomes shed light on interconnected biogeochemical processes in an aquifer system.</title>
        <authorList>
            <person name="Anantharaman K."/>
            <person name="Brown C.T."/>
            <person name="Hug L.A."/>
            <person name="Sharon I."/>
            <person name="Castelle C.J."/>
            <person name="Probst A.J."/>
            <person name="Thomas B.C."/>
            <person name="Singh A."/>
            <person name="Wilkins M.J."/>
            <person name="Karaoz U."/>
            <person name="Brodie E.L."/>
            <person name="Williams K.H."/>
            <person name="Hubbard S.S."/>
            <person name="Banfield J.F."/>
        </authorList>
    </citation>
    <scope>NUCLEOTIDE SEQUENCE [LARGE SCALE GENOMIC DNA]</scope>
</reference>
<dbReference type="InterPro" id="IPR033764">
    <property type="entry name" value="Sdr_B"/>
</dbReference>
<dbReference type="PANTHER" id="PTHR36108:SF13">
    <property type="entry name" value="COLOSSIN-B-RELATED"/>
    <property type="match status" value="1"/>
</dbReference>
<dbReference type="InterPro" id="IPR045826">
    <property type="entry name" value="SpaA_PFL_dom_2"/>
</dbReference>
<evidence type="ECO:0000259" key="9">
    <source>
        <dbReference type="Pfam" id="PF24514"/>
    </source>
</evidence>
<feature type="compositionally biased region" description="Low complexity" evidence="5">
    <location>
        <begin position="49"/>
        <end position="62"/>
    </location>
</feature>
<dbReference type="Gene3D" id="2.60.40.10">
    <property type="entry name" value="Immunoglobulins"/>
    <property type="match status" value="5"/>
</dbReference>
<keyword evidence="4" id="KW-0732">Signal</keyword>
<feature type="domain" description="SD-repeat containing protein B" evidence="7">
    <location>
        <begin position="2143"/>
        <end position="2226"/>
    </location>
</feature>
<dbReference type="PANTHER" id="PTHR36108">
    <property type="entry name" value="COLOSSIN-B-RELATED"/>
    <property type="match status" value="1"/>
</dbReference>
<evidence type="ECO:0000256" key="2">
    <source>
        <dbReference type="ARBA" id="ARBA00007257"/>
    </source>
</evidence>
<evidence type="ECO:0000256" key="4">
    <source>
        <dbReference type="ARBA" id="ARBA00022729"/>
    </source>
</evidence>
<proteinExistence type="inferred from homology"/>
<feature type="domain" description="SpaA-like prealbumin fold" evidence="9">
    <location>
        <begin position="1368"/>
        <end position="1455"/>
    </location>
</feature>
<dbReference type="Pfam" id="PF17210">
    <property type="entry name" value="SdrD_B"/>
    <property type="match status" value="2"/>
</dbReference>
<feature type="compositionally biased region" description="Polar residues" evidence="5">
    <location>
        <begin position="115"/>
        <end position="127"/>
    </location>
</feature>
<feature type="domain" description="SpaA-like prealbumin fold" evidence="8">
    <location>
        <begin position="897"/>
        <end position="989"/>
    </location>
</feature>
<comment type="similarity">
    <text evidence="2">Belongs to the serine-aspartate repeat-containing protein (SDr) family.</text>
</comment>
<protein>
    <submittedName>
        <fullName evidence="10">Uncharacterized protein</fullName>
    </submittedName>
</protein>
<evidence type="ECO:0000256" key="3">
    <source>
        <dbReference type="ARBA" id="ARBA00022525"/>
    </source>
</evidence>
<dbReference type="Gene3D" id="2.40.160.150">
    <property type="match status" value="1"/>
</dbReference>
<keyword evidence="6" id="KW-0472">Membrane</keyword>
<sequence>MNKRLRAFHKILSVISGLSLVFNSILPASVLPLLIQPVNAQEATQSSDPATPTPTKEATPAPTVEPVITAEPTSPLTTETIPTITPTSTETPTPTEEATPNPTPENLTPTPTEVAQPTETGPPTEQGQILDGASTVAPTPTITPEEPEQGVLSASVLENVEAVSLNLDNIDPSNSATITTDKADYAPTDTAVITGSGFKPNHKYDLTIKSDDPPATSTTVEIETDGEGTFVYAYQLDGIYRPNYSVIVTNQSDKVIASTTFTDGPESVDLDQCRNGSATTPNNCLTLGGGLGWVNGNAGSSNSHFVEGFSIPYRAVMANLPTDGTEIVLDLGYDIKNSGKHAIDYLTHYNRLESHLPFGHAAEIITPTDGITGVSGTTTTFPIPAPSSVSSPVTGQPTASFNSLPAGERVMTLFGGTITNVSYVSEGDLSAAQSEAIVRVTFTAASANAVLAWGGHIASRLDWGFVAGQPRSAGSINGSSYHMRLDDWSLGNLGSTDRSLSTDAVIPPGNLTIIKNVEPNDTSVWDFLTTGPDSYSHASMDIPDTGSDAQSVPAGAYVITETTDPNYSTSVTCNTGESGTSSVSVDIASNESVVCTFVNTLQKAHLTLVKTVTKDNGGTAVPADWTLSASGPTPISGITGSAAVTAAEVSSGTYNLSESGPSGYTAGNWSCVKNTTAPVTGSSITLAPNDVATCTINNDDDVASLTLNKVVINDNGGTALENAWTLSAAGTTPLSGPGAAGSADVVSGPTFSAGTYTLSESTGPAGYSASSWVCTGTGTQVGNQITVGLGQSAICTITNTDNAPSLTLVKEVTNDNGGTATPGNWTLTATGLTGFSGSGPTVSNGASFDAGTYDLSELGPSGYTASSWVCVGGTQVDGDTVTVGLGQSATCTITNSDNSPSLTLVKEVTNNNGGTALASAWTLTASGPTGFSGSGPSVSNGASFDTGTYNLSESGPAGYSASNWVCVGGTQVDGDTVTVGLGQSATCTITNDDIAPTLTLVKTVTNDNGGNATTADFQGKIDSGNVPWGVAQTVTAGVHIASETTLTGYTPSVWGGDCGRDGSIALALNQDATCTITNNDDAPSLTVVKNVVNDNGGTATVSDFGIALNASPLTFDSGTVIGTTTTYTATPGVSANTGYLLTETDLAAYSEGIWSCIDNNTQQTLTQPLSLNEGQDVTCTITNNDIAPKLTVIKHVVNDNGGTADAGDFTMTVTGTNVSNPSFPGAENPGTIVTLDAGNYSVSETGLFGYTPSYSTDCTGAISAGEEKTCTVTNDDVAPTLTLQKTVINDNGGSKVVADFVLKIDTTVVTSGVAQTLSAGSYTASEVNLPGYTASGWGGHCDSNGSVTLLPGDNKVCTIINDDQAGQIKIIKNTVGGNGTFDFTVGGPSPSTPSITTSGDTGTTGFITVNAGGYSVSEAGQTGWDLTSSSCDSGTPAGFTVTNGGSVTCTFTNTKRATVIIQKNTTGGDGTFNYTGTGANGLPGSFDITTSSSAGSQTYTVTPGVQYGVSETVPSEWKLTSSSCTSGTPASFTPTAGQTITCTFNNIKRSHLIVQKTTIPAGDPATFSISATSSTGGTIASGYMTITDSTDKDYEVTPGTYTVTEEASADWWSKTGDTCQDVLVAAGETKYCEITNTKRGKIIISKDAIPDDSQDFTFDNNFGGTHPAVFQLDNDTNATIPSGKAFYVLPGTYSVSERAVAGWDSDGGVCDKDETPASLDVDSGETVTCTFTNTKRGAIAGSKTHDLDADGNILEQEPMLNGWTIFIDANDDGILDPGEISTVTQDINLNPGEYIFENLVPGTYSVCEVEQTGWQRTIPASSNCQNVIVTAGQTTGDVRFGNVQLGSISGTKLNDTDGTTGTITDQSGIFDWVIELYKDCAADFTGCVLATSIHTDTDGNYTFTNLLPGYYQVKEIVQTGWTALTSLFHNVTVGPGQNVIDRDFVNFQNVDRFFCKDSDADGDLSTNRDRLPLGGWEIDLYKNGQLVDDTGVTEAGTGCVRFTNLGPGNYTAQEILKPGWQNLTPLSYDFTPQSGDAPWYYVFVNTQMGRIILEKQTLPDGSQDVFDFDLSYGDNDADLKDGEQDDSGYLMPGTYSVAENVPSGWDLSNTVCSDRSNISSISLQSGETVTCTFRNTKRGSIAGRKYNDLNGNGSRVDGEPLLDGWTIDLYDSINVDGAPIASVVTGNGPLEDGQYKFSNLVPGTYYVCEDLQVGWTQTEPTSGVTRSDGTYCRTVVVGAGQDVTGERFGNLKLGVIQSRKYSDVNNDSEHQDSENWLNDWTIRLYNGDWSFNREVITGAGSLEDGQYRFEDLPFGTYYMCEVLKEGWAQTDPSSSEGYANLSGRTDEAPRCRRFIIDQSGDESIGEKHFGNIELGDVRVYKYNDKNGDGVKNGEEQYLEGWTMNLDNGPTTQSQNTNANGYTEFIDLLPGTYGLSENEKSGYKQTAITCNNESREIFTERFGFGQVYAVAAVNGTTHTVTVDPGENVICEVGNQPLEPILTITKENNTGGASIQAGDNVLFTLTVAATQSAAYNVTLTDLLPTGFTYRSGSWTSNNSNGTDLKANGTTTEPTYASPGTWKLGTIAVDEKVTLTYVADISADQQPGTYHDLAWAAGCKTGTACALGDSLSVLSNATDPGFVADNYVGTQVTILRDTQNSEGINVKHEVTGDVLGASTELPATGANTFWLYIAITLITTGVSVSALGWLIRRKYA</sequence>
<dbReference type="InterPro" id="IPR055371">
    <property type="entry name" value="SpaA_PFL_dom_4"/>
</dbReference>
<name>A0A1F6BE67_9BACT</name>
<feature type="domain" description="SpaA-like prealbumin fold" evidence="9">
    <location>
        <begin position="1642"/>
        <end position="1735"/>
    </location>
</feature>
<feature type="domain" description="SD-repeat containing protein B" evidence="7">
    <location>
        <begin position="2380"/>
        <end position="2450"/>
    </location>
</feature>
<evidence type="ECO:0000259" key="8">
    <source>
        <dbReference type="Pfam" id="PF19403"/>
    </source>
</evidence>
<keyword evidence="6" id="KW-1133">Transmembrane helix</keyword>
<dbReference type="NCBIfam" id="TIGR01451">
    <property type="entry name" value="B_ant_repeat"/>
    <property type="match status" value="1"/>
</dbReference>
<dbReference type="PROSITE" id="PS00018">
    <property type="entry name" value="EF_HAND_1"/>
    <property type="match status" value="1"/>
</dbReference>
<comment type="caution">
    <text evidence="10">The sequence shown here is derived from an EMBL/GenBank/DDBJ whole genome shotgun (WGS) entry which is preliminary data.</text>
</comment>
<evidence type="ECO:0000313" key="10">
    <source>
        <dbReference type="EMBL" id="OGG35190.1"/>
    </source>
</evidence>
<dbReference type="InterPro" id="IPR047589">
    <property type="entry name" value="DUF11_rpt"/>
</dbReference>
<dbReference type="Proteomes" id="UP000176186">
    <property type="component" value="Unassembled WGS sequence"/>
</dbReference>
<evidence type="ECO:0000256" key="1">
    <source>
        <dbReference type="ARBA" id="ARBA00004613"/>
    </source>
</evidence>
<feature type="domain" description="SpaA-like prealbumin fold" evidence="9">
    <location>
        <begin position="1459"/>
        <end position="1546"/>
    </location>
</feature>
<dbReference type="Pfam" id="PF24514">
    <property type="entry name" value="SpaA_4"/>
    <property type="match status" value="3"/>
</dbReference>
<evidence type="ECO:0000313" key="11">
    <source>
        <dbReference type="Proteomes" id="UP000176186"/>
    </source>
</evidence>
<feature type="domain" description="SpaA-like prealbumin fold" evidence="8">
    <location>
        <begin position="1080"/>
        <end position="1181"/>
    </location>
</feature>
<feature type="domain" description="SpaA-like prealbumin fold" evidence="8">
    <location>
        <begin position="801"/>
        <end position="893"/>
    </location>
</feature>
<organism evidence="10 11">
    <name type="scientific">Candidatus Gottesmanbacteria bacterium RIFOXYB1_FULL_47_11</name>
    <dbReference type="NCBI Taxonomy" id="1798401"/>
    <lineage>
        <taxon>Bacteria</taxon>
        <taxon>Candidatus Gottesmaniibacteriota</taxon>
    </lineage>
</organism>
<feature type="domain" description="SpaA-like prealbumin fold" evidence="8">
    <location>
        <begin position="508"/>
        <end position="596"/>
    </location>
</feature>
<feature type="domain" description="SpaA-like prealbumin fold" evidence="8">
    <location>
        <begin position="1276"/>
        <end position="1359"/>
    </location>
</feature>
<evidence type="ECO:0000256" key="6">
    <source>
        <dbReference type="SAM" id="Phobius"/>
    </source>
</evidence>
<evidence type="ECO:0000256" key="5">
    <source>
        <dbReference type="SAM" id="MobiDB-lite"/>
    </source>
</evidence>
<dbReference type="InterPro" id="IPR013783">
    <property type="entry name" value="Ig-like_fold"/>
</dbReference>
<feature type="domain" description="SpaA-like prealbumin fold" evidence="8">
    <location>
        <begin position="603"/>
        <end position="696"/>
    </location>
</feature>
<accession>A0A1F6BE67</accession>
<evidence type="ECO:0000259" key="7">
    <source>
        <dbReference type="Pfam" id="PF17210"/>
    </source>
</evidence>
<dbReference type="EMBL" id="MFKE01000017">
    <property type="protein sequence ID" value="OGG35190.1"/>
    <property type="molecule type" value="Genomic_DNA"/>
</dbReference>
<dbReference type="SUPFAM" id="SSF117074">
    <property type="entry name" value="Hypothetical protein PA1324"/>
    <property type="match status" value="5"/>
</dbReference>
<dbReference type="STRING" id="1798401.A2363_03910"/>
<feature type="domain" description="SpaA-like prealbumin fold" evidence="8">
    <location>
        <begin position="700"/>
        <end position="797"/>
    </location>
</feature>